<dbReference type="PANTHER" id="PTHR43270:SF4">
    <property type="entry name" value="CARNOSINE DIPEPTIDASE 2, ISOFORM A"/>
    <property type="match status" value="1"/>
</dbReference>
<proteinExistence type="predicted"/>
<keyword evidence="3 4" id="KW-0378">Hydrolase</keyword>
<dbReference type="KEGG" id="nli:G3M70_03780"/>
<name>A0A7T0FZ07_9BACT</name>
<accession>A0A7T0FZ07</accession>
<dbReference type="PANTHER" id="PTHR43270">
    <property type="entry name" value="BETA-ALA-HIS DIPEPTIDASE"/>
    <property type="match status" value="1"/>
</dbReference>
<dbReference type="InterPro" id="IPR051458">
    <property type="entry name" value="Cyt/Met_Dipeptidase"/>
</dbReference>
<dbReference type="AlphaFoldDB" id="A0A7T0FZ07"/>
<protein>
    <submittedName>
        <fullName evidence="4">M20/M25/M40 family metallo-hydrolase</fullName>
    </submittedName>
</protein>
<dbReference type="EMBL" id="CP048685">
    <property type="protein sequence ID" value="QPJ61055.1"/>
    <property type="molecule type" value="Genomic_DNA"/>
</dbReference>
<dbReference type="Gene3D" id="3.30.70.360">
    <property type="match status" value="2"/>
</dbReference>
<dbReference type="GO" id="GO:0006508">
    <property type="term" value="P:proteolysis"/>
    <property type="evidence" value="ECO:0007669"/>
    <property type="project" value="UniProtKB-KW"/>
</dbReference>
<keyword evidence="2" id="KW-0479">Metal-binding</keyword>
<evidence type="ECO:0000313" key="4">
    <source>
        <dbReference type="EMBL" id="QPJ61055.1"/>
    </source>
</evidence>
<keyword evidence="1" id="KW-0645">Protease</keyword>
<organism evidence="4 5">
    <name type="scientific">Candidatus Nitronauta litoralis</name>
    <dbReference type="NCBI Taxonomy" id="2705533"/>
    <lineage>
        <taxon>Bacteria</taxon>
        <taxon>Pseudomonadati</taxon>
        <taxon>Nitrospinota/Tectimicrobiota group</taxon>
        <taxon>Nitrospinota</taxon>
        <taxon>Nitrospinia</taxon>
        <taxon>Nitrospinales</taxon>
        <taxon>Nitrospinaceae</taxon>
        <taxon>Candidatus Nitronauta</taxon>
    </lineage>
</organism>
<evidence type="ECO:0000256" key="2">
    <source>
        <dbReference type="ARBA" id="ARBA00022723"/>
    </source>
</evidence>
<dbReference type="Pfam" id="PF01546">
    <property type="entry name" value="Peptidase_M20"/>
    <property type="match status" value="1"/>
</dbReference>
<evidence type="ECO:0000313" key="5">
    <source>
        <dbReference type="Proteomes" id="UP000594688"/>
    </source>
</evidence>
<dbReference type="SUPFAM" id="SSF53187">
    <property type="entry name" value="Zn-dependent exopeptidases"/>
    <property type="match status" value="1"/>
</dbReference>
<dbReference type="GO" id="GO:0046872">
    <property type="term" value="F:metal ion binding"/>
    <property type="evidence" value="ECO:0007669"/>
    <property type="project" value="UniProtKB-KW"/>
</dbReference>
<evidence type="ECO:0000256" key="1">
    <source>
        <dbReference type="ARBA" id="ARBA00022670"/>
    </source>
</evidence>
<reference evidence="4 5" key="1">
    <citation type="submission" date="2020-02" db="EMBL/GenBank/DDBJ databases">
        <title>Genomic and physiological characterization of two novel Nitrospinaceae genera.</title>
        <authorList>
            <person name="Mueller A.J."/>
            <person name="Jung M.-Y."/>
            <person name="Strachan C.R."/>
            <person name="Herbold C.W."/>
            <person name="Kirkegaard R.H."/>
            <person name="Daims H."/>
        </authorList>
    </citation>
    <scope>NUCLEOTIDE SEQUENCE [LARGE SCALE GENOMIC DNA]</scope>
    <source>
        <strain evidence="4">EB</strain>
    </source>
</reference>
<evidence type="ECO:0000256" key="3">
    <source>
        <dbReference type="ARBA" id="ARBA00022801"/>
    </source>
</evidence>
<dbReference type="InterPro" id="IPR002933">
    <property type="entry name" value="Peptidase_M20"/>
</dbReference>
<sequence length="621" mass="68056">MIQAFNMKFLNQLIAPESELVAKHLDMMEQMVAIDSRSLGINEFPGDRETLPDMIEILDLTSNYLNDIGFENIKVNEPPKEMAGATPILMAEIFSSADKPTILMYAHLDKQPYMDDGNFKQWGGVSPTRLLWNEDRSRAQGRGAADDLSGVIAIGMAAEAMIKMSGGNPGKIDEQTRKKLPCNLKVIFETEEESGSISLIDQILQNKSFFDDCDCVIITDVLNPDTGVPGLTTSLRGIVQICVTTEKKDPSSKLCEQTAMYKLLATLITSDHSLNVKGIAEKDIPVSPEEREGYSRVPTTLAKQREAGGLLSKTRLTVPETAVDIIQNQLRKSYANVRPGHRVAGGVLFGSAGARISFPLKQGSDVKALAEALKKHLEEHNSYQLKISLDPVETSSRNAVFDVIFKSSDKAPHSGVVGGPMPVPELLLARWIDQLILNNGQIAPENIEKFTNPDQIIEVQSLHVESDGQRWTFDNPSAKALVEIRLAPGNTEDSGRKALTEHLQEQVPTGFSLNLDQDKGGSPWITSIDSPVFNKMLDSLSEGFGKPSCLYGCGGSIPFVAKLMDALGDIAPLCIGAYDPACRMHEPGESLSMVDLLGCTRSMVHFFWKIQEETPSNIQNR</sequence>
<dbReference type="GO" id="GO:0008233">
    <property type="term" value="F:peptidase activity"/>
    <property type="evidence" value="ECO:0007669"/>
    <property type="project" value="UniProtKB-KW"/>
</dbReference>
<gene>
    <name evidence="4" type="ORF">G3M70_03780</name>
</gene>
<dbReference type="Proteomes" id="UP000594688">
    <property type="component" value="Chromosome"/>
</dbReference>
<dbReference type="Gene3D" id="3.40.630.10">
    <property type="entry name" value="Zn peptidases"/>
    <property type="match status" value="2"/>
</dbReference>